<dbReference type="InterPro" id="IPR036010">
    <property type="entry name" value="2Fe-2S_ferredoxin-like_sf"/>
</dbReference>
<keyword evidence="3" id="KW-0004">4Fe-4S</keyword>
<dbReference type="PROSITE" id="PS51839">
    <property type="entry name" value="4FE4S_HC3"/>
    <property type="match status" value="1"/>
</dbReference>
<keyword evidence="4" id="KW-0479">Metal-binding</keyword>
<dbReference type="PANTHER" id="PTHR43105:SF13">
    <property type="entry name" value="NADH-UBIQUINONE OXIDOREDUCTASE 75 KDA SUBUNIT, MITOCHONDRIAL"/>
    <property type="match status" value="1"/>
</dbReference>
<comment type="similarity">
    <text evidence="2">Belongs to the complex I 75 kDa subunit family.</text>
</comment>
<dbReference type="PROSITE" id="PS51085">
    <property type="entry name" value="2FE2S_FER_2"/>
    <property type="match status" value="1"/>
</dbReference>
<dbReference type="GO" id="GO:0046872">
    <property type="term" value="F:metal ion binding"/>
    <property type="evidence" value="ECO:0007669"/>
    <property type="project" value="UniProtKB-KW"/>
</dbReference>
<dbReference type="Pfam" id="PF22117">
    <property type="entry name" value="Fer4_Nqo3"/>
    <property type="match status" value="1"/>
</dbReference>
<dbReference type="InterPro" id="IPR054351">
    <property type="entry name" value="NADH_UbQ_OxRdtase_ferredoxin"/>
</dbReference>
<dbReference type="CDD" id="cd00207">
    <property type="entry name" value="fer2"/>
    <property type="match status" value="1"/>
</dbReference>
<evidence type="ECO:0000256" key="3">
    <source>
        <dbReference type="ARBA" id="ARBA00022485"/>
    </source>
</evidence>
<evidence type="ECO:0000256" key="6">
    <source>
        <dbReference type="ARBA" id="ARBA00023004"/>
    </source>
</evidence>
<keyword evidence="8" id="KW-0520">NAD</keyword>
<keyword evidence="6" id="KW-0408">Iron</keyword>
<dbReference type="Gene3D" id="3.30.70.20">
    <property type="match status" value="1"/>
</dbReference>
<dbReference type="InterPro" id="IPR001041">
    <property type="entry name" value="2Fe-2S_ferredoxin-type"/>
</dbReference>
<evidence type="ECO:0008006" key="13">
    <source>
        <dbReference type="Google" id="ProtNLM"/>
    </source>
</evidence>
<dbReference type="SUPFAM" id="SSF54862">
    <property type="entry name" value="4Fe-4S ferredoxins"/>
    <property type="match status" value="1"/>
</dbReference>
<dbReference type="Pfam" id="PF10588">
    <property type="entry name" value="NADH-G_4Fe-4S_3"/>
    <property type="match status" value="1"/>
</dbReference>
<evidence type="ECO:0000313" key="12">
    <source>
        <dbReference type="EMBL" id="CAE0060506.1"/>
    </source>
</evidence>
<evidence type="ECO:0000256" key="7">
    <source>
        <dbReference type="ARBA" id="ARBA00023014"/>
    </source>
</evidence>
<evidence type="ECO:0000256" key="9">
    <source>
        <dbReference type="ARBA" id="ARBA00034078"/>
    </source>
</evidence>
<dbReference type="SUPFAM" id="SSF54292">
    <property type="entry name" value="2Fe-2S ferredoxin-like"/>
    <property type="match status" value="1"/>
</dbReference>
<evidence type="ECO:0000259" key="11">
    <source>
        <dbReference type="PROSITE" id="PS51839"/>
    </source>
</evidence>
<evidence type="ECO:0000256" key="8">
    <source>
        <dbReference type="ARBA" id="ARBA00023027"/>
    </source>
</evidence>
<feature type="domain" description="2Fe-2S ferredoxin-type" evidence="10">
    <location>
        <begin position="23"/>
        <end position="101"/>
    </location>
</feature>
<feature type="domain" description="4Fe-4S His(Cys)3-ligated-type" evidence="11">
    <location>
        <begin position="101"/>
        <end position="140"/>
    </location>
</feature>
<dbReference type="SMART" id="SM00929">
    <property type="entry name" value="NADH-G_4Fe-4S_3"/>
    <property type="match status" value="1"/>
</dbReference>
<dbReference type="GO" id="GO:0042773">
    <property type="term" value="P:ATP synthesis coupled electron transport"/>
    <property type="evidence" value="ECO:0007669"/>
    <property type="project" value="InterPro"/>
</dbReference>
<dbReference type="FunFam" id="3.30.70.20:FF:000002">
    <property type="entry name" value="NADH-ubiquinone oxidoreductase 75 kDa subunit"/>
    <property type="match status" value="1"/>
</dbReference>
<protein>
    <recommendedName>
        <fullName evidence="13">NADH dehydrogenase subunit 11</fullName>
    </recommendedName>
</protein>
<dbReference type="GO" id="GO:0051539">
    <property type="term" value="F:4 iron, 4 sulfur cluster binding"/>
    <property type="evidence" value="ECO:0007669"/>
    <property type="project" value="UniProtKB-KW"/>
</dbReference>
<dbReference type="PANTHER" id="PTHR43105">
    <property type="entry name" value="RESPIRATORY NITRATE REDUCTASE"/>
    <property type="match status" value="1"/>
</dbReference>
<comment type="cofactor">
    <cofactor evidence="1">
        <name>[4Fe-4S] cluster</name>
        <dbReference type="ChEBI" id="CHEBI:49883"/>
    </cofactor>
</comment>
<proteinExistence type="inferred from homology"/>
<keyword evidence="7" id="KW-0411">Iron-sulfur</keyword>
<evidence type="ECO:0000259" key="10">
    <source>
        <dbReference type="PROSITE" id="PS51085"/>
    </source>
</evidence>
<dbReference type="InterPro" id="IPR050123">
    <property type="entry name" value="Prok_molybdopt-oxidoreductase"/>
</dbReference>
<keyword evidence="5" id="KW-1278">Translocase</keyword>
<dbReference type="PROSITE" id="PS00642">
    <property type="entry name" value="COMPLEX1_75K_2"/>
    <property type="match status" value="1"/>
</dbReference>
<dbReference type="PROSITE" id="PS00641">
    <property type="entry name" value="COMPLEX1_75K_1"/>
    <property type="match status" value="1"/>
</dbReference>
<organism evidence="12">
    <name type="scientific">Rhodosorus marinus</name>
    <dbReference type="NCBI Taxonomy" id="101924"/>
    <lineage>
        <taxon>Eukaryota</taxon>
        <taxon>Rhodophyta</taxon>
        <taxon>Stylonematophyceae</taxon>
        <taxon>Stylonematales</taxon>
        <taxon>Stylonemataceae</taxon>
        <taxon>Rhodosorus</taxon>
    </lineage>
</organism>
<evidence type="ECO:0000256" key="2">
    <source>
        <dbReference type="ARBA" id="ARBA00005404"/>
    </source>
</evidence>
<dbReference type="GO" id="GO:0016491">
    <property type="term" value="F:oxidoreductase activity"/>
    <property type="evidence" value="ECO:0007669"/>
    <property type="project" value="InterPro"/>
</dbReference>
<evidence type="ECO:0000256" key="1">
    <source>
        <dbReference type="ARBA" id="ARBA00001966"/>
    </source>
</evidence>
<dbReference type="GO" id="GO:0016020">
    <property type="term" value="C:membrane"/>
    <property type="evidence" value="ECO:0007669"/>
    <property type="project" value="InterPro"/>
</dbReference>
<dbReference type="GO" id="GO:0008137">
    <property type="term" value="F:NADH dehydrogenase (ubiquinone) activity"/>
    <property type="evidence" value="ECO:0007669"/>
    <property type="project" value="InterPro"/>
</dbReference>
<sequence length="278" mass="30789">MFRYGSLIRRAGLGFGRQVRFDSSVSVSINGRVSEVPKGSTIIQACELGGVEVPRFCYHERLSIAGNCRMCLVEVAKSPKLVASCAMPVMDGMEIMTDTPKVKKAREGVLEFLLVNHPLDCPICDQGGECDLQDQAMVFGSDRGRFYEYKRSVEDKYCGPLIKTIMTRCIHCTRCVRFATEIAGVEDLGTTGRGRDTEIGTYVEKIFGSELSGNVVDLCPVGAITQKSYSFQVTKKNLREECKGRGRSPSNQPVFRSASAFEELVSFDVKPKQAELRH</sequence>
<gene>
    <name evidence="12" type="ORF">RMAR00112_LOCUS28572</name>
</gene>
<name>A0A7S3A4J2_9RHOD</name>
<dbReference type="PROSITE" id="PS00643">
    <property type="entry name" value="COMPLEX1_75K_3"/>
    <property type="match status" value="1"/>
</dbReference>
<accession>A0A7S3A4J2</accession>
<dbReference type="AlphaFoldDB" id="A0A7S3A4J2"/>
<comment type="cofactor">
    <cofactor evidence="9">
        <name>[2Fe-2S] cluster</name>
        <dbReference type="ChEBI" id="CHEBI:190135"/>
    </cofactor>
</comment>
<reference evidence="12" key="1">
    <citation type="submission" date="2021-01" db="EMBL/GenBank/DDBJ databases">
        <authorList>
            <person name="Corre E."/>
            <person name="Pelletier E."/>
            <person name="Niang G."/>
            <person name="Scheremetjew M."/>
            <person name="Finn R."/>
            <person name="Kale V."/>
            <person name="Holt S."/>
            <person name="Cochrane G."/>
            <person name="Meng A."/>
            <person name="Brown T."/>
            <person name="Cohen L."/>
        </authorList>
    </citation>
    <scope>NUCLEOTIDE SEQUENCE</scope>
    <source>
        <strain evidence="12">CCMP 769</strain>
    </source>
</reference>
<dbReference type="InterPro" id="IPR019574">
    <property type="entry name" value="NADH_UbQ_OxRdtase_Gsu_4Fe4S-bd"/>
</dbReference>
<dbReference type="Gene3D" id="3.10.20.740">
    <property type="match status" value="1"/>
</dbReference>
<dbReference type="FunFam" id="3.10.20.740:FF:000001">
    <property type="entry name" value="NADH-quinone oxidoreductase subunit G"/>
    <property type="match status" value="1"/>
</dbReference>
<dbReference type="InterPro" id="IPR000283">
    <property type="entry name" value="NADH_UbQ_OxRdtase_75kDa_su_CS"/>
</dbReference>
<evidence type="ECO:0000256" key="4">
    <source>
        <dbReference type="ARBA" id="ARBA00022723"/>
    </source>
</evidence>
<dbReference type="Pfam" id="PF13510">
    <property type="entry name" value="Fer2_4"/>
    <property type="match status" value="1"/>
</dbReference>
<dbReference type="EMBL" id="HBHW01037160">
    <property type="protein sequence ID" value="CAE0060506.1"/>
    <property type="molecule type" value="Transcribed_RNA"/>
</dbReference>
<evidence type="ECO:0000256" key="5">
    <source>
        <dbReference type="ARBA" id="ARBA00022967"/>
    </source>
</evidence>